<proteinExistence type="predicted"/>
<sequence length="246" mass="27009">MTDSVKPTGDKESEQIISQGRDSLVSVNVGFVSNSKPNDGRSLSVGASSGSATSSQQVYGLSYKPSPFAGQVNGKPISKTSLGKFLSNPGPEDMKGLKPQNQAETKPTPRRAPRGNAKALVQSKLRSTTLVAGRPCQHHSFLTDLTDVRQMEQGLLQLLDDFHSGKLQAFGKDCTFEKMENVREQQERLARLHFDLNAQQEMQGPKSDEGRRMAKENLDKLTSNLQRLSQSIEQLQSTSHCLHTDV</sequence>
<dbReference type="GeneID" id="106470964"/>
<evidence type="ECO:0000256" key="1">
    <source>
        <dbReference type="SAM" id="Coils"/>
    </source>
</evidence>
<evidence type="ECO:0000256" key="2">
    <source>
        <dbReference type="SAM" id="MobiDB-lite"/>
    </source>
</evidence>
<dbReference type="RefSeq" id="XP_013787004.1">
    <property type="nucleotide sequence ID" value="XM_013931550.2"/>
</dbReference>
<feature type="compositionally biased region" description="Low complexity" evidence="2">
    <location>
        <begin position="42"/>
        <end position="58"/>
    </location>
</feature>
<feature type="region of interest" description="Disordered" evidence="2">
    <location>
        <begin position="1"/>
        <end position="117"/>
    </location>
</feature>
<evidence type="ECO:0000313" key="3">
    <source>
        <dbReference type="Proteomes" id="UP000694941"/>
    </source>
</evidence>
<dbReference type="Proteomes" id="UP000694941">
    <property type="component" value="Unplaced"/>
</dbReference>
<keyword evidence="3" id="KW-1185">Reference proteome</keyword>
<name>A0ABM1BR25_LIMPO</name>
<feature type="coiled-coil region" evidence="1">
    <location>
        <begin position="211"/>
        <end position="238"/>
    </location>
</feature>
<dbReference type="PANTHER" id="PTHR13400:SF4">
    <property type="entry name" value="COILED-COIL DOMAIN-CONTAINING PROTEIN 28A-LIKE PROTEIN"/>
    <property type="match status" value="1"/>
</dbReference>
<evidence type="ECO:0000313" key="4">
    <source>
        <dbReference type="RefSeq" id="XP_013787004.1"/>
    </source>
</evidence>
<gene>
    <name evidence="4" type="primary">LOC106470964</name>
</gene>
<dbReference type="Pfam" id="PF13270">
    <property type="entry name" value="CCDC28"/>
    <property type="match status" value="1"/>
</dbReference>
<keyword evidence="1" id="KW-0175">Coiled coil</keyword>
<reference evidence="4" key="1">
    <citation type="submission" date="2025-08" db="UniProtKB">
        <authorList>
            <consortium name="RefSeq"/>
        </authorList>
    </citation>
    <scope>IDENTIFICATION</scope>
    <source>
        <tissue evidence="4">Muscle</tissue>
    </source>
</reference>
<accession>A0ABM1BR25</accession>
<dbReference type="PANTHER" id="PTHR13400">
    <property type="entry name" value="CHEMOKINE C-C MOTIF RECEPTOR 1"/>
    <property type="match status" value="1"/>
</dbReference>
<organism evidence="3 4">
    <name type="scientific">Limulus polyphemus</name>
    <name type="common">Atlantic horseshoe crab</name>
    <dbReference type="NCBI Taxonomy" id="6850"/>
    <lineage>
        <taxon>Eukaryota</taxon>
        <taxon>Metazoa</taxon>
        <taxon>Ecdysozoa</taxon>
        <taxon>Arthropoda</taxon>
        <taxon>Chelicerata</taxon>
        <taxon>Merostomata</taxon>
        <taxon>Xiphosura</taxon>
        <taxon>Limulidae</taxon>
        <taxon>Limulus</taxon>
    </lineage>
</organism>
<protein>
    <submittedName>
        <fullName evidence="4">Uncharacterized protein LOC106470964 isoform X1</fullName>
    </submittedName>
</protein>
<dbReference type="InterPro" id="IPR025271">
    <property type="entry name" value="CCDC28"/>
</dbReference>